<sequence>MKPNQQTGLLIGLAAYFIWSLFPFYFKSLSHYDAIEVIGHRVIWTCIVLLFFLIIKKHWHAVALIKKNPKILIWTLISGVLIASNWLFYVWAVTHDKIIDASLGYFISPLMGVALSFFILKEELSRLQVVAIALAGTAIIIQVFMLGFFPALSLSLALPFAIYGLIQKRTPLDGVSGLFLETAMLVPFCIMWFATHELPSNELSFWVSADIWLLMMSGPVTLVPLLLYKQATKLVDLNILSFMQYIIPTSILIIAVCYYREPIDVGKLTVFGIIWLGLAVFSVDMLKKQRLILVNKKD</sequence>
<evidence type="ECO:0000256" key="4">
    <source>
        <dbReference type="ARBA" id="ARBA00022475"/>
    </source>
</evidence>
<keyword evidence="4" id="KW-1003">Cell membrane</keyword>
<feature type="transmembrane region" description="Helical" evidence="8">
    <location>
        <begin position="7"/>
        <end position="26"/>
    </location>
</feature>
<comment type="subcellular location">
    <subcellularLocation>
        <location evidence="1">Cell membrane</location>
        <topology evidence="1">Multi-pass membrane protein</topology>
    </subcellularLocation>
</comment>
<comment type="caution">
    <text evidence="10">The sequence shown here is derived from an EMBL/GenBank/DDBJ whole genome shotgun (WGS) entry which is preliminary data.</text>
</comment>
<evidence type="ECO:0000256" key="3">
    <source>
        <dbReference type="ARBA" id="ARBA00022448"/>
    </source>
</evidence>
<feature type="transmembrane region" description="Helical" evidence="8">
    <location>
        <begin position="71"/>
        <end position="91"/>
    </location>
</feature>
<evidence type="ECO:0000256" key="8">
    <source>
        <dbReference type="SAM" id="Phobius"/>
    </source>
</evidence>
<evidence type="ECO:0000256" key="6">
    <source>
        <dbReference type="ARBA" id="ARBA00022989"/>
    </source>
</evidence>
<keyword evidence="7 8" id="KW-0472">Membrane</keyword>
<evidence type="ECO:0000259" key="9">
    <source>
        <dbReference type="Pfam" id="PF00892"/>
    </source>
</evidence>
<keyword evidence="3" id="KW-0813">Transport</keyword>
<dbReference type="PANTHER" id="PTHR22911">
    <property type="entry name" value="ACYL-MALONYL CONDENSING ENZYME-RELATED"/>
    <property type="match status" value="1"/>
</dbReference>
<organism evidence="10 11">
    <name type="scientific">Moraxella oculi</name>
    <dbReference type="NCBI Taxonomy" id="2940516"/>
    <lineage>
        <taxon>Bacteria</taxon>
        <taxon>Pseudomonadati</taxon>
        <taxon>Pseudomonadota</taxon>
        <taxon>Gammaproteobacteria</taxon>
        <taxon>Moraxellales</taxon>
        <taxon>Moraxellaceae</taxon>
        <taxon>Moraxella</taxon>
    </lineage>
</organism>
<dbReference type="InterPro" id="IPR000620">
    <property type="entry name" value="EamA_dom"/>
</dbReference>
<name>A0ABW8U8M2_9GAMM</name>
<dbReference type="Pfam" id="PF00892">
    <property type="entry name" value="EamA"/>
    <property type="match status" value="1"/>
</dbReference>
<keyword evidence="11" id="KW-1185">Reference proteome</keyword>
<evidence type="ECO:0000256" key="2">
    <source>
        <dbReference type="ARBA" id="ARBA00007362"/>
    </source>
</evidence>
<dbReference type="PANTHER" id="PTHR22911:SF137">
    <property type="entry name" value="SOLUTE CARRIER FAMILY 35 MEMBER G2-RELATED"/>
    <property type="match status" value="1"/>
</dbReference>
<evidence type="ECO:0000313" key="11">
    <source>
        <dbReference type="Proteomes" id="UP001624684"/>
    </source>
</evidence>
<dbReference type="SUPFAM" id="SSF103481">
    <property type="entry name" value="Multidrug resistance efflux transporter EmrE"/>
    <property type="match status" value="2"/>
</dbReference>
<evidence type="ECO:0000256" key="5">
    <source>
        <dbReference type="ARBA" id="ARBA00022692"/>
    </source>
</evidence>
<feature type="transmembrane region" description="Helical" evidence="8">
    <location>
        <begin position="38"/>
        <end position="59"/>
    </location>
</feature>
<feature type="domain" description="EamA" evidence="9">
    <location>
        <begin position="7"/>
        <end position="141"/>
    </location>
</feature>
<gene>
    <name evidence="10" type="primary">rarD</name>
    <name evidence="10" type="ORF">ACJHVH_01225</name>
</gene>
<accession>A0ABW8U8M2</accession>
<feature type="transmembrane region" description="Helical" evidence="8">
    <location>
        <begin position="265"/>
        <end position="286"/>
    </location>
</feature>
<evidence type="ECO:0000256" key="1">
    <source>
        <dbReference type="ARBA" id="ARBA00004651"/>
    </source>
</evidence>
<dbReference type="NCBIfam" id="TIGR00688">
    <property type="entry name" value="rarD"/>
    <property type="match status" value="1"/>
</dbReference>
<dbReference type="InterPro" id="IPR037185">
    <property type="entry name" value="EmrE-like"/>
</dbReference>
<proteinExistence type="inferred from homology"/>
<feature type="transmembrane region" description="Helical" evidence="8">
    <location>
        <begin position="178"/>
        <end position="194"/>
    </location>
</feature>
<feature type="transmembrane region" description="Helical" evidence="8">
    <location>
        <begin position="239"/>
        <end position="259"/>
    </location>
</feature>
<feature type="transmembrane region" description="Helical" evidence="8">
    <location>
        <begin position="206"/>
        <end position="227"/>
    </location>
</feature>
<evidence type="ECO:0000313" key="10">
    <source>
        <dbReference type="EMBL" id="MFL1731625.1"/>
    </source>
</evidence>
<reference evidence="10 11" key="1">
    <citation type="submission" date="2024-11" db="EMBL/GenBank/DDBJ databases">
        <title>First Report of Moraxella oculi in Brazil in an Infectious Bovine Keratoconjunctivitis Outbreak.</title>
        <authorList>
            <person name="Carvalho C.V."/>
            <person name="Domingues R."/>
            <person name="Coutinho C."/>
            <person name="Honorio N.T.B.S."/>
            <person name="Faza D.R.L.R."/>
            <person name="Carvalho W.A."/>
            <person name="Machado A.B.F."/>
            <person name="Martins M.F."/>
            <person name="Gaspar E.B."/>
        </authorList>
    </citation>
    <scope>NUCLEOTIDE SEQUENCE [LARGE SCALE GENOMIC DNA]</scope>
    <source>
        <strain evidence="10 11">2117LE</strain>
    </source>
</reference>
<keyword evidence="6 8" id="KW-1133">Transmembrane helix</keyword>
<protein>
    <submittedName>
        <fullName evidence="10">EamA family transporter RarD</fullName>
    </submittedName>
</protein>
<evidence type="ECO:0000256" key="7">
    <source>
        <dbReference type="ARBA" id="ARBA00023136"/>
    </source>
</evidence>
<dbReference type="Proteomes" id="UP001624684">
    <property type="component" value="Unassembled WGS sequence"/>
</dbReference>
<comment type="similarity">
    <text evidence="2">Belongs to the EamA transporter family.</text>
</comment>
<dbReference type="RefSeq" id="WP_407068475.1">
    <property type="nucleotide sequence ID" value="NZ_JBJJXE010000001.1"/>
</dbReference>
<dbReference type="InterPro" id="IPR004626">
    <property type="entry name" value="RarD"/>
</dbReference>
<dbReference type="EMBL" id="JBJJXE010000001">
    <property type="protein sequence ID" value="MFL1731625.1"/>
    <property type="molecule type" value="Genomic_DNA"/>
</dbReference>
<feature type="transmembrane region" description="Helical" evidence="8">
    <location>
        <begin position="103"/>
        <end position="120"/>
    </location>
</feature>
<feature type="transmembrane region" description="Helical" evidence="8">
    <location>
        <begin position="151"/>
        <end position="166"/>
    </location>
</feature>
<keyword evidence="5 8" id="KW-0812">Transmembrane</keyword>
<feature type="transmembrane region" description="Helical" evidence="8">
    <location>
        <begin position="127"/>
        <end position="145"/>
    </location>
</feature>